<keyword evidence="1" id="KW-0813">Transport</keyword>
<feature type="transmembrane region" description="Helical" evidence="2">
    <location>
        <begin position="159"/>
        <end position="176"/>
    </location>
</feature>
<dbReference type="Proteomes" id="UP000007954">
    <property type="component" value="Chromosome"/>
</dbReference>
<evidence type="ECO:0000256" key="2">
    <source>
        <dbReference type="SAM" id="Phobius"/>
    </source>
</evidence>
<dbReference type="PANTHER" id="PTHR34295">
    <property type="entry name" value="BIOTIN TRANSPORTER BIOY"/>
    <property type="match status" value="1"/>
</dbReference>
<evidence type="ECO:0000313" key="3">
    <source>
        <dbReference type="EMBL" id="CCC41803.1"/>
    </source>
</evidence>
<dbReference type="KEGG" id="hwc:Hqrw_4077"/>
<dbReference type="Gene3D" id="1.10.1760.20">
    <property type="match status" value="1"/>
</dbReference>
<dbReference type="RefSeq" id="WP_014557081.1">
    <property type="nucleotide sequence ID" value="NC_017459.1"/>
</dbReference>
<organism evidence="3 4">
    <name type="scientific">Haloquadratum walsbyi (strain DSM 16854 / JCM 12705 / C23)</name>
    <dbReference type="NCBI Taxonomy" id="768065"/>
    <lineage>
        <taxon>Archaea</taxon>
        <taxon>Methanobacteriati</taxon>
        <taxon>Methanobacteriota</taxon>
        <taxon>Stenosarchaea group</taxon>
        <taxon>Halobacteria</taxon>
        <taxon>Halobacteriales</taxon>
        <taxon>Haloferacaceae</taxon>
        <taxon>Haloquadratum</taxon>
    </lineage>
</organism>
<protein>
    <submittedName>
        <fullName evidence="3">Biotin transport protein BioY</fullName>
    </submittedName>
</protein>
<name>G0LFP0_HALWC</name>
<reference evidence="3 4" key="1">
    <citation type="journal article" date="2011" name="PLoS ONE">
        <title>Haloquadratum walsbyi: limited diversity in a global pond.</title>
        <authorList>
            <person name="Dyall-Smith M."/>
            <person name="Pfeiffer F."/>
            <person name="Klee K."/>
            <person name="Palm P."/>
            <person name="Gross K."/>
            <person name="Schuster S.C."/>
            <person name="Rampp M."/>
            <person name="Oesterhelt D."/>
        </authorList>
    </citation>
    <scope>NUCLEOTIDE SEQUENCE [LARGE SCALE GENOMIC DNA]</scope>
    <source>
        <strain evidence="4">DSM 16854 / JCM 12705 / C23</strain>
    </source>
</reference>
<dbReference type="GO" id="GO:0015225">
    <property type="term" value="F:biotin transmembrane transporter activity"/>
    <property type="evidence" value="ECO:0007669"/>
    <property type="project" value="UniProtKB-UniRule"/>
</dbReference>
<dbReference type="GeneID" id="12448983"/>
<dbReference type="PROSITE" id="PS01307">
    <property type="entry name" value="MOTA"/>
    <property type="match status" value="1"/>
</dbReference>
<feature type="transmembrane region" description="Helical" evidence="2">
    <location>
        <begin position="100"/>
        <end position="117"/>
    </location>
</feature>
<feature type="transmembrane region" description="Helical" evidence="2">
    <location>
        <begin position="19"/>
        <end position="37"/>
    </location>
</feature>
<dbReference type="OrthoDB" id="50443at2157"/>
<feature type="transmembrane region" description="Helical" evidence="2">
    <location>
        <begin position="43"/>
        <end position="64"/>
    </location>
</feature>
<feature type="transmembrane region" description="Helical" evidence="2">
    <location>
        <begin position="129"/>
        <end position="153"/>
    </location>
</feature>
<evidence type="ECO:0000313" key="4">
    <source>
        <dbReference type="Proteomes" id="UP000007954"/>
    </source>
</evidence>
<keyword evidence="1" id="KW-1003">Cell membrane</keyword>
<dbReference type="HOGENOM" id="CLU_077931_0_0_2"/>
<keyword evidence="2" id="KW-1133">Transmembrane helix</keyword>
<dbReference type="PIRSF" id="PIRSF016661">
    <property type="entry name" value="BioY"/>
    <property type="match status" value="1"/>
</dbReference>
<comment type="similarity">
    <text evidence="1">Belongs to the BioY family.</text>
</comment>
<proteinExistence type="inferred from homology"/>
<feature type="transmembrane region" description="Helical" evidence="2">
    <location>
        <begin position="71"/>
        <end position="94"/>
    </location>
</feature>
<dbReference type="EMBL" id="FR746099">
    <property type="protein sequence ID" value="CCC41803.1"/>
    <property type="molecule type" value="Genomic_DNA"/>
</dbReference>
<keyword evidence="2" id="KW-0812">Transmembrane</keyword>
<keyword evidence="1 2" id="KW-0472">Membrane</keyword>
<evidence type="ECO:0000256" key="1">
    <source>
        <dbReference type="PIRNR" id="PIRNR016661"/>
    </source>
</evidence>
<gene>
    <name evidence="3" type="primary">bioY</name>
    <name evidence="3" type="ordered locus">Hqrw_4077</name>
</gene>
<dbReference type="Pfam" id="PF02632">
    <property type="entry name" value="BioY"/>
    <property type="match status" value="1"/>
</dbReference>
<dbReference type="InterPro" id="IPR000540">
    <property type="entry name" value="Flag_MotA_CS"/>
</dbReference>
<sequence>MSTEAESVELVGEEIIGNIVRAALFATLTGAFAYVSIPNPLSPVPVSLQVLGVFLAGAFLGPFWGSVSMGLYLLSGAVGAPVFAGGSAGIGPLFGYTAGYLWSYPVAATVIGMIVHGRETLHNPDSVGTVRLALALTCGTILIYSLGTIGFALVQNVGLIEAFFLSAIAFIPFEILKIAAAIGIVRSDVAVAA</sequence>
<accession>G0LFP0</accession>
<dbReference type="PANTHER" id="PTHR34295:SF1">
    <property type="entry name" value="BIOTIN TRANSPORTER BIOY"/>
    <property type="match status" value="1"/>
</dbReference>
<dbReference type="InterPro" id="IPR003784">
    <property type="entry name" value="BioY"/>
</dbReference>
<dbReference type="GO" id="GO:0005886">
    <property type="term" value="C:plasma membrane"/>
    <property type="evidence" value="ECO:0007669"/>
    <property type="project" value="UniProtKB-SubCell"/>
</dbReference>
<dbReference type="AlphaFoldDB" id="G0LFP0"/>
<comment type="subcellular location">
    <subcellularLocation>
        <location evidence="1">Cell membrane</location>
        <topology evidence="1">Multi-pass membrane protein</topology>
    </subcellularLocation>
</comment>